<evidence type="ECO:0000256" key="5">
    <source>
        <dbReference type="ARBA" id="ARBA00070406"/>
    </source>
</evidence>
<feature type="domain" description="IclR-ED" evidence="7">
    <location>
        <begin position="73"/>
        <end position="257"/>
    </location>
</feature>
<dbReference type="PROSITE" id="PS51077">
    <property type="entry name" value="HTH_ICLR"/>
    <property type="match status" value="1"/>
</dbReference>
<evidence type="ECO:0000256" key="4">
    <source>
        <dbReference type="ARBA" id="ARBA00058938"/>
    </source>
</evidence>
<protein>
    <recommendedName>
        <fullName evidence="5">Glycerol operon regulatory protein</fullName>
    </recommendedName>
</protein>
<dbReference type="SUPFAM" id="SSF46785">
    <property type="entry name" value="Winged helix' DNA-binding domain"/>
    <property type="match status" value="1"/>
</dbReference>
<dbReference type="InterPro" id="IPR036390">
    <property type="entry name" value="WH_DNA-bd_sf"/>
</dbReference>
<dbReference type="InterPro" id="IPR050707">
    <property type="entry name" value="HTH_MetabolicPath_Reg"/>
</dbReference>
<dbReference type="Gene3D" id="1.10.10.10">
    <property type="entry name" value="Winged helix-like DNA-binding domain superfamily/Winged helix DNA-binding domain"/>
    <property type="match status" value="1"/>
</dbReference>
<dbReference type="GO" id="GO:0045892">
    <property type="term" value="P:negative regulation of DNA-templated transcription"/>
    <property type="evidence" value="ECO:0007669"/>
    <property type="project" value="TreeGrafter"/>
</dbReference>
<dbReference type="EMBL" id="CADCUV010000124">
    <property type="protein sequence ID" value="CAA9423521.1"/>
    <property type="molecule type" value="Genomic_DNA"/>
</dbReference>
<dbReference type="PROSITE" id="PS51078">
    <property type="entry name" value="ICLR_ED"/>
    <property type="match status" value="1"/>
</dbReference>
<keyword evidence="1" id="KW-0805">Transcription regulation</keyword>
<dbReference type="Pfam" id="PF01614">
    <property type="entry name" value="IclR_C"/>
    <property type="match status" value="1"/>
</dbReference>
<dbReference type="GO" id="GO:0003700">
    <property type="term" value="F:DNA-binding transcription factor activity"/>
    <property type="evidence" value="ECO:0007669"/>
    <property type="project" value="TreeGrafter"/>
</dbReference>
<dbReference type="Pfam" id="PF09339">
    <property type="entry name" value="HTH_IclR"/>
    <property type="match status" value="1"/>
</dbReference>
<dbReference type="AlphaFoldDB" id="A0A6J4PW61"/>
<dbReference type="SUPFAM" id="SSF55781">
    <property type="entry name" value="GAF domain-like"/>
    <property type="match status" value="1"/>
</dbReference>
<dbReference type="InterPro" id="IPR029016">
    <property type="entry name" value="GAF-like_dom_sf"/>
</dbReference>
<dbReference type="InterPro" id="IPR036388">
    <property type="entry name" value="WH-like_DNA-bd_sf"/>
</dbReference>
<feature type="domain" description="HTH iclR-type" evidence="6">
    <location>
        <begin position="12"/>
        <end position="74"/>
    </location>
</feature>
<evidence type="ECO:0000259" key="6">
    <source>
        <dbReference type="PROSITE" id="PS51077"/>
    </source>
</evidence>
<dbReference type="PANTHER" id="PTHR30136">
    <property type="entry name" value="HELIX-TURN-HELIX TRANSCRIPTIONAL REGULATOR, ICLR FAMILY"/>
    <property type="match status" value="1"/>
</dbReference>
<sequence length="258" mass="28287">MTEKVDVRERGVQSVGRTLDILEFLGRSEQEFGVSEIGVATGLSAGTAHRLLGTLVSRGYVRRNQRTRRYGLGLRALTMAITARERIGPLALPFLEELVEASRETANLAVLEDGSTLYIEQAFPRERTLRMFTDPGNRVPLHATGTGKVLLAYQPPRLIEFILGRSGLSRRTVSTITDLSQLRAELQRIRKDGYAADYEEQEEGVRCLAAPVFGPDGNIFAAMSVSGPTSRLDQSRLEALVPHLKRISAALSAALDPA</sequence>
<comment type="function">
    <text evidence="4">May be an activator protein for the gylABX operon.</text>
</comment>
<evidence type="ECO:0000259" key="7">
    <source>
        <dbReference type="PROSITE" id="PS51078"/>
    </source>
</evidence>
<reference evidence="8" key="1">
    <citation type="submission" date="2020-02" db="EMBL/GenBank/DDBJ databases">
        <authorList>
            <person name="Meier V. D."/>
        </authorList>
    </citation>
    <scope>NUCLEOTIDE SEQUENCE</scope>
    <source>
        <strain evidence="8">AVDCRST_MAG22</strain>
    </source>
</reference>
<organism evidence="8">
    <name type="scientific">uncultured Rubrobacteraceae bacterium</name>
    <dbReference type="NCBI Taxonomy" id="349277"/>
    <lineage>
        <taxon>Bacteria</taxon>
        <taxon>Bacillati</taxon>
        <taxon>Actinomycetota</taxon>
        <taxon>Rubrobacteria</taxon>
        <taxon>Rubrobacterales</taxon>
        <taxon>Rubrobacteraceae</taxon>
        <taxon>environmental samples</taxon>
    </lineage>
</organism>
<evidence type="ECO:0000256" key="2">
    <source>
        <dbReference type="ARBA" id="ARBA00023125"/>
    </source>
</evidence>
<accession>A0A6J4PW61</accession>
<dbReference type="InterPro" id="IPR005471">
    <property type="entry name" value="Tscrpt_reg_IclR_N"/>
</dbReference>
<dbReference type="GO" id="GO:0003677">
    <property type="term" value="F:DNA binding"/>
    <property type="evidence" value="ECO:0007669"/>
    <property type="project" value="UniProtKB-KW"/>
</dbReference>
<dbReference type="InterPro" id="IPR014757">
    <property type="entry name" value="Tscrpt_reg_IclR_C"/>
</dbReference>
<proteinExistence type="predicted"/>
<dbReference type="PANTHER" id="PTHR30136:SF24">
    <property type="entry name" value="HTH-TYPE TRANSCRIPTIONAL REPRESSOR ALLR"/>
    <property type="match status" value="1"/>
</dbReference>
<evidence type="ECO:0000256" key="1">
    <source>
        <dbReference type="ARBA" id="ARBA00023015"/>
    </source>
</evidence>
<evidence type="ECO:0000256" key="3">
    <source>
        <dbReference type="ARBA" id="ARBA00023163"/>
    </source>
</evidence>
<name>A0A6J4PW61_9ACTN</name>
<dbReference type="Gene3D" id="3.30.450.40">
    <property type="match status" value="1"/>
</dbReference>
<dbReference type="SMART" id="SM00346">
    <property type="entry name" value="HTH_ICLR"/>
    <property type="match status" value="1"/>
</dbReference>
<dbReference type="FunFam" id="1.10.10.10:FF:000056">
    <property type="entry name" value="IclR family transcriptional regulator"/>
    <property type="match status" value="1"/>
</dbReference>
<evidence type="ECO:0000313" key="8">
    <source>
        <dbReference type="EMBL" id="CAA9423521.1"/>
    </source>
</evidence>
<keyword evidence="2" id="KW-0238">DNA-binding</keyword>
<keyword evidence="3" id="KW-0804">Transcription</keyword>
<gene>
    <name evidence="8" type="ORF">AVDCRST_MAG22-2748</name>
</gene>